<dbReference type="Gene3D" id="2.60.120.330">
    <property type="entry name" value="B-lactam Antibiotic, Isopenicillin N Synthase, Chain"/>
    <property type="match status" value="1"/>
</dbReference>
<feature type="domain" description="Aspartyl/asparaginy/proline hydroxylase" evidence="5">
    <location>
        <begin position="73"/>
        <end position="232"/>
    </location>
</feature>
<proteinExistence type="inferred from homology"/>
<organism evidence="6 7">
    <name type="scientific">Oceanibaculum pacificum</name>
    <dbReference type="NCBI Taxonomy" id="580166"/>
    <lineage>
        <taxon>Bacteria</taxon>
        <taxon>Pseudomonadati</taxon>
        <taxon>Pseudomonadota</taxon>
        <taxon>Alphaproteobacteria</taxon>
        <taxon>Rhodospirillales</taxon>
        <taxon>Oceanibaculaceae</taxon>
        <taxon>Oceanibaculum</taxon>
    </lineage>
</organism>
<sequence>MPVLAAITTFTVASIVYVYRFRGEARYSGLNEYFRKSWPIFSPLNCVLYMTTQPRGSKANLDPADFPELDLLQQNWQIIREEGLALVRQNYFEATKRPGTAGSYDLGFRTFFKYGWSRFYLNWYGYTHHSAQSLCPRTVEILARVPAVHGAMFAYLPPRSQLTRHADPIAISLRYHLGLATPNSDACFINVDGQKRSWRDGEVILFDETYLHYVRNDTDSDRLILMCDVRRPLNLFGRLFNAAYRTLARASIVPNTLEDQRGLANRIFAGLAPVLARAKALKSTNRPLYRVVKWSVNILLVLVPIGLAAGVAQLLDRL</sequence>
<dbReference type="InterPro" id="IPR051821">
    <property type="entry name" value="Asp/Asn_beta-hydroxylase"/>
</dbReference>
<dbReference type="EMBL" id="LPXN01000097">
    <property type="protein sequence ID" value="KZD09512.1"/>
    <property type="molecule type" value="Genomic_DNA"/>
</dbReference>
<evidence type="ECO:0000256" key="3">
    <source>
        <dbReference type="ARBA" id="ARBA00023002"/>
    </source>
</evidence>
<dbReference type="SUPFAM" id="SSF51197">
    <property type="entry name" value="Clavaminate synthase-like"/>
    <property type="match status" value="1"/>
</dbReference>
<protein>
    <submittedName>
        <fullName evidence="6">Aspartyl/asparaginyl beta-hydroxylase</fullName>
    </submittedName>
</protein>
<dbReference type="PANTHER" id="PTHR46332">
    <property type="entry name" value="ASPARTATE BETA-HYDROXYLASE DOMAIN-CONTAINING PROTEIN 2"/>
    <property type="match status" value="1"/>
</dbReference>
<dbReference type="InterPro" id="IPR027443">
    <property type="entry name" value="IPNS-like_sf"/>
</dbReference>
<comment type="caution">
    <text evidence="6">The sequence shown here is derived from an EMBL/GenBank/DDBJ whole genome shotgun (WGS) entry which is preliminary data.</text>
</comment>
<reference evidence="6 7" key="1">
    <citation type="submission" date="2015-12" db="EMBL/GenBank/DDBJ databases">
        <title>Genome sequence of Oceanibaculum pacificum MCCC 1A02656.</title>
        <authorList>
            <person name="Lu L."/>
            <person name="Lai Q."/>
            <person name="Shao Z."/>
            <person name="Qian P."/>
        </authorList>
    </citation>
    <scope>NUCLEOTIDE SEQUENCE [LARGE SCALE GENOMIC DNA]</scope>
    <source>
        <strain evidence="6 7">MCCC 1A02656</strain>
    </source>
</reference>
<evidence type="ECO:0000313" key="6">
    <source>
        <dbReference type="EMBL" id="KZD09512.1"/>
    </source>
</evidence>
<evidence type="ECO:0000259" key="5">
    <source>
        <dbReference type="Pfam" id="PF05118"/>
    </source>
</evidence>
<keyword evidence="4" id="KW-0472">Membrane</keyword>
<evidence type="ECO:0000313" key="7">
    <source>
        <dbReference type="Proteomes" id="UP000076400"/>
    </source>
</evidence>
<keyword evidence="4" id="KW-1133">Transmembrane helix</keyword>
<dbReference type="GO" id="GO:0051213">
    <property type="term" value="F:dioxygenase activity"/>
    <property type="evidence" value="ECO:0007669"/>
    <property type="project" value="UniProtKB-KW"/>
</dbReference>
<name>A0A154W7N0_9PROT</name>
<keyword evidence="4" id="KW-0812">Transmembrane</keyword>
<accession>A0A154W7N0</accession>
<evidence type="ECO:0000256" key="4">
    <source>
        <dbReference type="SAM" id="Phobius"/>
    </source>
</evidence>
<dbReference type="OrthoDB" id="21665at2"/>
<dbReference type="RefSeq" id="WP_067554781.1">
    <property type="nucleotide sequence ID" value="NZ_LPXN01000097.1"/>
</dbReference>
<keyword evidence="3" id="KW-0560">Oxidoreductase</keyword>
<dbReference type="AlphaFoldDB" id="A0A154W7N0"/>
<dbReference type="STRING" id="580166.AUP43_07140"/>
<gene>
    <name evidence="6" type="ORF">AUP43_07140</name>
</gene>
<feature type="transmembrane region" description="Helical" evidence="4">
    <location>
        <begin position="294"/>
        <end position="315"/>
    </location>
</feature>
<evidence type="ECO:0000256" key="1">
    <source>
        <dbReference type="ARBA" id="ARBA00007730"/>
    </source>
</evidence>
<evidence type="ECO:0000256" key="2">
    <source>
        <dbReference type="ARBA" id="ARBA00022964"/>
    </source>
</evidence>
<keyword evidence="2" id="KW-0223">Dioxygenase</keyword>
<keyword evidence="7" id="KW-1185">Reference proteome</keyword>
<dbReference type="Proteomes" id="UP000076400">
    <property type="component" value="Unassembled WGS sequence"/>
</dbReference>
<dbReference type="Pfam" id="PF05118">
    <property type="entry name" value="Asp_Arg_Hydrox"/>
    <property type="match status" value="1"/>
</dbReference>
<dbReference type="PANTHER" id="PTHR46332:SF5">
    <property type="entry name" value="ASPARTATE BETA-HYDROXYLASE DOMAIN CONTAINING 2"/>
    <property type="match status" value="1"/>
</dbReference>
<comment type="similarity">
    <text evidence="1">Belongs to the aspartyl/asparaginyl beta-hydroxylase family.</text>
</comment>
<dbReference type="InterPro" id="IPR007803">
    <property type="entry name" value="Asp/Arg/Pro-Hydrxlase"/>
</dbReference>